<dbReference type="PANTHER" id="PTHR16517">
    <property type="entry name" value="TUBBY-RELATED"/>
    <property type="match status" value="1"/>
</dbReference>
<feature type="region of interest" description="Disordered" evidence="2">
    <location>
        <begin position="1"/>
        <end position="172"/>
    </location>
</feature>
<dbReference type="Proteomes" id="UP001165121">
    <property type="component" value="Unassembled WGS sequence"/>
</dbReference>
<proteinExistence type="inferred from homology"/>
<feature type="compositionally biased region" description="Low complexity" evidence="2">
    <location>
        <begin position="160"/>
        <end position="172"/>
    </location>
</feature>
<dbReference type="AlphaFoldDB" id="A0A9W7CVD6"/>
<feature type="compositionally biased region" description="Basic and acidic residues" evidence="2">
    <location>
        <begin position="67"/>
        <end position="99"/>
    </location>
</feature>
<evidence type="ECO:0000256" key="2">
    <source>
        <dbReference type="SAM" id="MobiDB-lite"/>
    </source>
</evidence>
<dbReference type="EMBL" id="BSXT01001735">
    <property type="protein sequence ID" value="GMF44853.1"/>
    <property type="molecule type" value="Genomic_DNA"/>
</dbReference>
<organism evidence="4 5">
    <name type="scientific">Phytophthora fragariaefolia</name>
    <dbReference type="NCBI Taxonomy" id="1490495"/>
    <lineage>
        <taxon>Eukaryota</taxon>
        <taxon>Sar</taxon>
        <taxon>Stramenopiles</taxon>
        <taxon>Oomycota</taxon>
        <taxon>Peronosporomycetes</taxon>
        <taxon>Peronosporales</taxon>
        <taxon>Peronosporaceae</taxon>
        <taxon>Phytophthora</taxon>
    </lineage>
</organism>
<comment type="similarity">
    <text evidence="1">Belongs to the TUB family.</text>
</comment>
<feature type="compositionally biased region" description="Basic and acidic residues" evidence="2">
    <location>
        <begin position="111"/>
        <end position="133"/>
    </location>
</feature>
<evidence type="ECO:0000313" key="4">
    <source>
        <dbReference type="EMBL" id="GMF44853.1"/>
    </source>
</evidence>
<feature type="domain" description="Tubby C-terminal" evidence="3">
    <location>
        <begin position="187"/>
        <end position="430"/>
    </location>
</feature>
<name>A0A9W7CVD6_9STRA</name>
<evidence type="ECO:0000259" key="3">
    <source>
        <dbReference type="Pfam" id="PF01167"/>
    </source>
</evidence>
<evidence type="ECO:0000313" key="5">
    <source>
        <dbReference type="Proteomes" id="UP001165121"/>
    </source>
</evidence>
<evidence type="ECO:0000256" key="1">
    <source>
        <dbReference type="ARBA" id="ARBA00007129"/>
    </source>
</evidence>
<dbReference type="InterPro" id="IPR025659">
    <property type="entry name" value="Tubby-like_C"/>
</dbReference>
<sequence>MATRGRPILTPLAPRDKGMLTKPASSVASRRDSEDDENQVLPFSSDGEDCDEAHSGAKDNNNSSKLMLEKRQSPRPKENITKQDRQLGKPEHAWDEVSRRSAYSSDDDYEGHESDRDDTYESRRASERPESPSRRRHLSQQSDDEDPSDDSDNESEKESTIPATASASTGTAASVDLSKLSKLAVFPGTETNLVQGHILRVKTILSSQYHYFINGQLLLMAEKQMKTRTSNYHLFDMTRSVALSSKLSKKSGNYIGKLRSNFSKKKSVLVGNFSRKTELGAMVFGSSFNSSEPRRLTVILPPLSRRQEIEGLTVGNSLSSFSMLIDLHRSMSVVDMAVAHSALPPESLQIFENKEPVFENGFYRLNFNGRVSVPSVKNFQLVRAGAGEIPNNERPIFLQFGKVDDKKFHLDFRAPITPIQAFAIALAQFNL</sequence>
<comment type="caution">
    <text evidence="4">The sequence shown here is derived from an EMBL/GenBank/DDBJ whole genome shotgun (WGS) entry which is preliminary data.</text>
</comment>
<dbReference type="Pfam" id="PF01167">
    <property type="entry name" value="Tub"/>
    <property type="match status" value="1"/>
</dbReference>
<dbReference type="PRINTS" id="PR01573">
    <property type="entry name" value="SUPERTUBBY"/>
</dbReference>
<dbReference type="Gene3D" id="3.20.90.10">
    <property type="entry name" value="Tubby Protein, Chain A"/>
    <property type="match status" value="1"/>
</dbReference>
<gene>
    <name evidence="4" type="ORF">Pfra01_001582600</name>
</gene>
<protein>
    <submittedName>
        <fullName evidence="4">Unnamed protein product</fullName>
    </submittedName>
</protein>
<keyword evidence="5" id="KW-1185">Reference proteome</keyword>
<dbReference type="SUPFAM" id="SSF54518">
    <property type="entry name" value="Tubby C-terminal domain-like"/>
    <property type="match status" value="1"/>
</dbReference>
<dbReference type="InterPro" id="IPR000007">
    <property type="entry name" value="Tubby_C"/>
</dbReference>
<dbReference type="OrthoDB" id="8775810at2759"/>
<feature type="compositionally biased region" description="Acidic residues" evidence="2">
    <location>
        <begin position="142"/>
        <end position="153"/>
    </location>
</feature>
<accession>A0A9W7CVD6</accession>
<dbReference type="PANTHER" id="PTHR16517:SF7">
    <property type="entry name" value="PROTEIN KING TUBBY"/>
    <property type="match status" value="1"/>
</dbReference>
<reference evidence="4" key="1">
    <citation type="submission" date="2023-04" db="EMBL/GenBank/DDBJ databases">
        <title>Phytophthora fragariaefolia NBRC 109709.</title>
        <authorList>
            <person name="Ichikawa N."/>
            <person name="Sato H."/>
            <person name="Tonouchi N."/>
        </authorList>
    </citation>
    <scope>NUCLEOTIDE SEQUENCE</scope>
    <source>
        <strain evidence="4">NBRC 109709</strain>
    </source>
</reference>